<comment type="caution">
    <text evidence="6">The sequence shown here is derived from an EMBL/GenBank/DDBJ whole genome shotgun (WGS) entry which is preliminary data.</text>
</comment>
<accession>A0ABR2EY31</accession>
<organism evidence="6 7">
    <name type="scientific">Hibiscus sabdariffa</name>
    <name type="common">roselle</name>
    <dbReference type="NCBI Taxonomy" id="183260"/>
    <lineage>
        <taxon>Eukaryota</taxon>
        <taxon>Viridiplantae</taxon>
        <taxon>Streptophyta</taxon>
        <taxon>Embryophyta</taxon>
        <taxon>Tracheophyta</taxon>
        <taxon>Spermatophyta</taxon>
        <taxon>Magnoliopsida</taxon>
        <taxon>eudicotyledons</taxon>
        <taxon>Gunneridae</taxon>
        <taxon>Pentapetalae</taxon>
        <taxon>rosids</taxon>
        <taxon>malvids</taxon>
        <taxon>Malvales</taxon>
        <taxon>Malvaceae</taxon>
        <taxon>Malvoideae</taxon>
        <taxon>Hibiscus</taxon>
    </lineage>
</organism>
<dbReference type="InterPro" id="IPR029063">
    <property type="entry name" value="SAM-dependent_MTases_sf"/>
</dbReference>
<reference evidence="6 7" key="1">
    <citation type="journal article" date="2024" name="G3 (Bethesda)">
        <title>Genome assembly of Hibiscus sabdariffa L. provides insights into metabolisms of medicinal natural products.</title>
        <authorList>
            <person name="Kim T."/>
        </authorList>
    </citation>
    <scope>NUCLEOTIDE SEQUENCE [LARGE SCALE GENOMIC DNA]</scope>
    <source>
        <strain evidence="6">TK-2024</strain>
        <tissue evidence="6">Old leaves</tissue>
    </source>
</reference>
<evidence type="ECO:0000256" key="5">
    <source>
        <dbReference type="SAM" id="MobiDB-lite"/>
    </source>
</evidence>
<dbReference type="SUPFAM" id="SSF53335">
    <property type="entry name" value="S-adenosyl-L-methionine-dependent methyltransferases"/>
    <property type="match status" value="1"/>
</dbReference>
<dbReference type="Gene3D" id="3.40.50.150">
    <property type="entry name" value="Vaccinia Virus protein VP39"/>
    <property type="match status" value="1"/>
</dbReference>
<dbReference type="Gene3D" id="1.10.1200.270">
    <property type="entry name" value="Methyltransferase, alpha-helical capping domain"/>
    <property type="match status" value="1"/>
</dbReference>
<name>A0ABR2EY31_9ROSI</name>
<feature type="region of interest" description="Disordered" evidence="5">
    <location>
        <begin position="1"/>
        <end position="33"/>
    </location>
</feature>
<evidence type="ECO:0000256" key="4">
    <source>
        <dbReference type="ARBA" id="ARBA00022842"/>
    </source>
</evidence>
<feature type="compositionally biased region" description="Gly residues" evidence="5">
    <location>
        <begin position="14"/>
        <end position="23"/>
    </location>
</feature>
<evidence type="ECO:0000256" key="1">
    <source>
        <dbReference type="ARBA" id="ARBA00022603"/>
    </source>
</evidence>
<evidence type="ECO:0000313" key="7">
    <source>
        <dbReference type="Proteomes" id="UP001472677"/>
    </source>
</evidence>
<keyword evidence="1" id="KW-0489">Methyltransferase</keyword>
<evidence type="ECO:0000313" key="6">
    <source>
        <dbReference type="EMBL" id="KAK8567428.1"/>
    </source>
</evidence>
<keyword evidence="7" id="KW-1185">Reference proteome</keyword>
<dbReference type="EMBL" id="JBBPBM010000009">
    <property type="protein sequence ID" value="KAK8567428.1"/>
    <property type="molecule type" value="Genomic_DNA"/>
</dbReference>
<keyword evidence="3" id="KW-0479">Metal-binding</keyword>
<evidence type="ECO:0000256" key="3">
    <source>
        <dbReference type="ARBA" id="ARBA00022723"/>
    </source>
</evidence>
<dbReference type="Proteomes" id="UP001472677">
    <property type="component" value="Unassembled WGS sequence"/>
</dbReference>
<dbReference type="InterPro" id="IPR005299">
    <property type="entry name" value="MeTrfase_7"/>
</dbReference>
<keyword evidence="2" id="KW-0808">Transferase</keyword>
<sequence length="386" mass="42716">MAAVASDPTPLIHSGGGGGGGGSESVRPTLPDSLHVNSGDGAYSYTRNSYYQKLGANAVKGRIEGAITMKLDVEKFCSRSNIIRMADFGCAVGPNTFDTMQDILHYIQQKYSLQCPESDKTVEFLVFFNDQRSNDFNTLFTSLPRDTPYFAAGVPGSFHRRLFPESSIHLAHCSYALHWLSGVPEELLDRNSSAWNKGRIHYTNAPNEVVRAYAARFAKDMSDFLSARATEIVHGGMMILIVPGIPNEMSYSQLAASAMYKHMASSFLDMAHEGLISEDEVDSFNLPIYTPSPEEMEAAVEKNGQFGIEILELTSNPDSLIDGRVDMEGWVSHVRAANEGMFVKHFGGDVIDEMFDRVTKKLFMFSEQVNSAYKDLTQLLVVLTRK</sequence>
<gene>
    <name evidence="6" type="ORF">V6N12_006016</name>
</gene>
<proteinExistence type="predicted"/>
<dbReference type="Pfam" id="PF03492">
    <property type="entry name" value="Methyltransf_7"/>
    <property type="match status" value="1"/>
</dbReference>
<evidence type="ECO:0008006" key="8">
    <source>
        <dbReference type="Google" id="ProtNLM"/>
    </source>
</evidence>
<evidence type="ECO:0000256" key="2">
    <source>
        <dbReference type="ARBA" id="ARBA00022679"/>
    </source>
</evidence>
<dbReference type="InterPro" id="IPR042086">
    <property type="entry name" value="MeTrfase_capping"/>
</dbReference>
<dbReference type="PANTHER" id="PTHR31009">
    <property type="entry name" value="S-ADENOSYL-L-METHIONINE:CARBOXYL METHYLTRANSFERASE FAMILY PROTEIN"/>
    <property type="match status" value="1"/>
</dbReference>
<protein>
    <recommendedName>
        <fullName evidence="8">S-adenosylmethionine-dependent methyltransferase</fullName>
    </recommendedName>
</protein>
<keyword evidence="4" id="KW-0460">Magnesium</keyword>